<reference evidence="2 3" key="1">
    <citation type="journal article" date="2024" name="BMC Genomics">
        <title>Genome assembly of redclaw crayfish (Cherax quadricarinatus) provides insights into its immune adaptation and hypoxia tolerance.</title>
        <authorList>
            <person name="Liu Z."/>
            <person name="Zheng J."/>
            <person name="Li H."/>
            <person name="Fang K."/>
            <person name="Wang S."/>
            <person name="He J."/>
            <person name="Zhou D."/>
            <person name="Weng S."/>
            <person name="Chi M."/>
            <person name="Gu Z."/>
            <person name="He J."/>
            <person name="Li F."/>
            <person name="Wang M."/>
        </authorList>
    </citation>
    <scope>NUCLEOTIDE SEQUENCE [LARGE SCALE GENOMIC DNA]</scope>
    <source>
        <strain evidence="2">ZL_2023a</strain>
    </source>
</reference>
<evidence type="ECO:0000313" key="2">
    <source>
        <dbReference type="EMBL" id="KAK8720007.1"/>
    </source>
</evidence>
<proteinExistence type="predicted"/>
<dbReference type="Proteomes" id="UP001445076">
    <property type="component" value="Unassembled WGS sequence"/>
</dbReference>
<evidence type="ECO:0000256" key="1">
    <source>
        <dbReference type="SAM" id="MobiDB-lite"/>
    </source>
</evidence>
<comment type="caution">
    <text evidence="2">The sequence shown here is derived from an EMBL/GenBank/DDBJ whole genome shotgun (WGS) entry which is preliminary data.</text>
</comment>
<accession>A0AAW0VU39</accession>
<feature type="compositionally biased region" description="Basic residues" evidence="1">
    <location>
        <begin position="90"/>
        <end position="100"/>
    </location>
</feature>
<feature type="non-terminal residue" evidence="2">
    <location>
        <position position="145"/>
    </location>
</feature>
<feature type="region of interest" description="Disordered" evidence="1">
    <location>
        <begin position="20"/>
        <end position="145"/>
    </location>
</feature>
<sequence>MKFEENGLREEESGCVVAAGRFPRLRRPPQRLRFPKKNNLSQSTTKQEPERQIIYQEIPDPKWLEFKPDYKPNQVPTNLTTKDVPVEQPKKKKNNKTKKNQNKDNSTANNEKNKKNKKCQPEQQEKTLSYKVQEGTETMKKRERG</sequence>
<dbReference type="EMBL" id="JARKIK010000969">
    <property type="protein sequence ID" value="KAK8720007.1"/>
    <property type="molecule type" value="Genomic_DNA"/>
</dbReference>
<organism evidence="2 3">
    <name type="scientific">Cherax quadricarinatus</name>
    <name type="common">Australian red claw crayfish</name>
    <dbReference type="NCBI Taxonomy" id="27406"/>
    <lineage>
        <taxon>Eukaryota</taxon>
        <taxon>Metazoa</taxon>
        <taxon>Ecdysozoa</taxon>
        <taxon>Arthropoda</taxon>
        <taxon>Crustacea</taxon>
        <taxon>Multicrustacea</taxon>
        <taxon>Malacostraca</taxon>
        <taxon>Eumalacostraca</taxon>
        <taxon>Eucarida</taxon>
        <taxon>Decapoda</taxon>
        <taxon>Pleocyemata</taxon>
        <taxon>Astacidea</taxon>
        <taxon>Parastacoidea</taxon>
        <taxon>Parastacidae</taxon>
        <taxon>Cherax</taxon>
    </lineage>
</organism>
<feature type="compositionally biased region" description="Basic and acidic residues" evidence="1">
    <location>
        <begin position="59"/>
        <end position="70"/>
    </location>
</feature>
<feature type="compositionally biased region" description="Basic residues" evidence="1">
    <location>
        <begin position="23"/>
        <end position="36"/>
    </location>
</feature>
<evidence type="ECO:0000313" key="3">
    <source>
        <dbReference type="Proteomes" id="UP001445076"/>
    </source>
</evidence>
<keyword evidence="3" id="KW-1185">Reference proteome</keyword>
<protein>
    <submittedName>
        <fullName evidence="2">Uncharacterized protein</fullName>
    </submittedName>
</protein>
<dbReference type="AlphaFoldDB" id="A0AAW0VU39"/>
<gene>
    <name evidence="2" type="ORF">OTU49_013632</name>
</gene>
<name>A0AAW0VU39_CHEQU</name>